<dbReference type="Gene3D" id="3.30.540.10">
    <property type="entry name" value="Fructose-1,6-Bisphosphatase, subunit A, domain 1"/>
    <property type="match status" value="1"/>
</dbReference>
<evidence type="ECO:0000256" key="5">
    <source>
        <dbReference type="ARBA" id="ARBA00022801"/>
    </source>
</evidence>
<gene>
    <name evidence="10" type="ORF">CF67_01001</name>
</gene>
<dbReference type="eggNOG" id="COG0483">
    <property type="taxonomic scope" value="Bacteria"/>
</dbReference>
<dbReference type="CDD" id="cd01639">
    <property type="entry name" value="IMPase"/>
    <property type="match status" value="1"/>
</dbReference>
<evidence type="ECO:0000313" key="10">
    <source>
        <dbReference type="EMBL" id="KEY91699.1"/>
    </source>
</evidence>
<dbReference type="SUPFAM" id="SSF56655">
    <property type="entry name" value="Carbohydrate phosphatase"/>
    <property type="match status" value="1"/>
</dbReference>
<dbReference type="EMBL" id="JGVK01000001">
    <property type="protein sequence ID" value="KEY91699.1"/>
    <property type="molecule type" value="Genomic_DNA"/>
</dbReference>
<evidence type="ECO:0000256" key="9">
    <source>
        <dbReference type="RuleBase" id="RU364068"/>
    </source>
</evidence>
<evidence type="ECO:0000256" key="2">
    <source>
        <dbReference type="ARBA" id="ARBA00001946"/>
    </source>
</evidence>
<dbReference type="FunFam" id="3.30.540.10:FF:000003">
    <property type="entry name" value="Inositol-1-monophosphatase"/>
    <property type="match status" value="1"/>
</dbReference>
<dbReference type="STRING" id="1179155.CF67_01001"/>
<keyword evidence="6" id="KW-0804">Transcription</keyword>
<dbReference type="Proteomes" id="UP000053784">
    <property type="component" value="Unassembled WGS sequence"/>
</dbReference>
<keyword evidence="11" id="KW-1185">Reference proteome</keyword>
<accession>A0A084CPH0</accession>
<dbReference type="GO" id="GO:0006020">
    <property type="term" value="P:inositol metabolic process"/>
    <property type="evidence" value="ECO:0007669"/>
    <property type="project" value="TreeGrafter"/>
</dbReference>
<evidence type="ECO:0000256" key="3">
    <source>
        <dbReference type="ARBA" id="ARBA00009759"/>
    </source>
</evidence>
<keyword evidence="4 8" id="KW-0479">Metal-binding</keyword>
<comment type="caution">
    <text evidence="10">The sequence shown here is derived from an EMBL/GenBank/DDBJ whole genome shotgun (WGS) entry which is preliminary data.</text>
</comment>
<dbReference type="PRINTS" id="PR01959">
    <property type="entry name" value="SBIMPHPHTASE"/>
</dbReference>
<dbReference type="GO" id="GO:0008934">
    <property type="term" value="F:inositol monophosphate 1-phosphatase activity"/>
    <property type="evidence" value="ECO:0007669"/>
    <property type="project" value="InterPro"/>
</dbReference>
<organism evidence="10 11">
    <name type="scientific">Candidatus Photodesmus blepharonis</name>
    <dbReference type="NCBI Taxonomy" id="1179155"/>
    <lineage>
        <taxon>Bacteria</taxon>
        <taxon>Pseudomonadati</taxon>
        <taxon>Pseudomonadota</taxon>
        <taxon>Gammaproteobacteria</taxon>
        <taxon>Vibrionales</taxon>
        <taxon>Vibrionaceae</taxon>
        <taxon>Candidatus Photodesmus</taxon>
    </lineage>
</organism>
<evidence type="ECO:0000256" key="6">
    <source>
        <dbReference type="ARBA" id="ARBA00022814"/>
    </source>
</evidence>
<dbReference type="PANTHER" id="PTHR20854:SF4">
    <property type="entry name" value="INOSITOL-1-MONOPHOSPHATASE-RELATED"/>
    <property type="match status" value="1"/>
</dbReference>
<dbReference type="Gene3D" id="3.40.190.80">
    <property type="match status" value="1"/>
</dbReference>
<dbReference type="InterPro" id="IPR022337">
    <property type="entry name" value="Inositol_monophosphatase_SuhB"/>
</dbReference>
<dbReference type="InterPro" id="IPR000760">
    <property type="entry name" value="Inositol_monophosphatase-like"/>
</dbReference>
<evidence type="ECO:0000256" key="8">
    <source>
        <dbReference type="PIRSR" id="PIRSR600760-2"/>
    </source>
</evidence>
<dbReference type="GO" id="GO:0031564">
    <property type="term" value="P:transcription antitermination"/>
    <property type="evidence" value="ECO:0007669"/>
    <property type="project" value="UniProtKB-KW"/>
</dbReference>
<dbReference type="RefSeq" id="WP_034412834.1">
    <property type="nucleotide sequence ID" value="NZ_JGVK01000001.1"/>
</dbReference>
<feature type="binding site" evidence="8">
    <location>
        <position position="65"/>
    </location>
    <ligand>
        <name>Mg(2+)</name>
        <dbReference type="ChEBI" id="CHEBI:18420"/>
        <label>1</label>
        <note>catalytic</note>
    </ligand>
</feature>
<dbReference type="OrthoDB" id="9785695at2"/>
<dbReference type="PANTHER" id="PTHR20854">
    <property type="entry name" value="INOSITOL MONOPHOSPHATASE"/>
    <property type="match status" value="1"/>
</dbReference>
<dbReference type="GO" id="GO:0046872">
    <property type="term" value="F:metal ion binding"/>
    <property type="evidence" value="ECO:0007669"/>
    <property type="project" value="UniProtKB-KW"/>
</dbReference>
<name>A0A084CPH0_9GAMM</name>
<protein>
    <recommendedName>
        <fullName evidence="9">Inositol-1-monophosphatase</fullName>
        <ecNumber evidence="9">3.1.3.25</ecNumber>
    </recommendedName>
</protein>
<evidence type="ECO:0000256" key="1">
    <source>
        <dbReference type="ARBA" id="ARBA00001033"/>
    </source>
</evidence>
<evidence type="ECO:0000256" key="4">
    <source>
        <dbReference type="ARBA" id="ARBA00022723"/>
    </source>
</evidence>
<comment type="catalytic activity">
    <reaction evidence="1 9">
        <text>a myo-inositol phosphate + H2O = myo-inositol + phosphate</text>
        <dbReference type="Rhea" id="RHEA:24056"/>
        <dbReference type="ChEBI" id="CHEBI:15377"/>
        <dbReference type="ChEBI" id="CHEBI:17268"/>
        <dbReference type="ChEBI" id="CHEBI:43474"/>
        <dbReference type="ChEBI" id="CHEBI:84139"/>
        <dbReference type="EC" id="3.1.3.25"/>
    </reaction>
</comment>
<keyword evidence="5 9" id="KW-0378">Hydrolase</keyword>
<dbReference type="PRINTS" id="PR00377">
    <property type="entry name" value="IMPHPHTASES"/>
</dbReference>
<comment type="similarity">
    <text evidence="3 9">Belongs to the inositol monophosphatase superfamily.</text>
</comment>
<reference evidence="10 11" key="1">
    <citation type="submission" date="2014-03" db="EMBL/GenBank/DDBJ databases">
        <title>Selection and divergence in the genomes of co-occurring obligate luminous symbionts with specific hosts.</title>
        <authorList>
            <person name="Hendry T.A."/>
            <person name="de Wet J.R."/>
            <person name="Dunlap P.V."/>
        </authorList>
    </citation>
    <scope>NUCLEOTIDE SEQUENCE [LARGE SCALE GENOMIC DNA]</scope>
    <source>
        <strain evidence="10 11">Ppalp.1</strain>
    </source>
</reference>
<evidence type="ECO:0000256" key="7">
    <source>
        <dbReference type="ARBA" id="ARBA00022842"/>
    </source>
</evidence>
<keyword evidence="7 8" id="KW-0460">Magnesium</keyword>
<sequence length="265" mass="29713">MHPILNIVVRATRKAGNYIANSLSEHERIELTQKNIKKLISEKKAEAIIVNNIKNSYPEHSIFSEESGFLKGKKKHVCWIIVPISGSKNFEKKLPHFSISIAVRIKDRTEFACVYDPIRNELFTAQRGCGAQLNNTRIRVKEFKKIKGSIIATGFSFEKQKYCESYIKTISSLMINSADLRCTGSSALDLCYLAAGRFDGYFQLGLKFWQIAAGELIARESGAILTDFSGGTKYIESGNLVGSNSGNIKNILKHIIHYNNISLEE</sequence>
<keyword evidence="6" id="KW-0889">Transcription antitermination</keyword>
<dbReference type="AlphaFoldDB" id="A0A084CPH0"/>
<evidence type="ECO:0000313" key="11">
    <source>
        <dbReference type="Proteomes" id="UP000053784"/>
    </source>
</evidence>
<dbReference type="EC" id="3.1.3.25" evidence="9"/>
<comment type="cofactor">
    <cofactor evidence="2 8 9">
        <name>Mg(2+)</name>
        <dbReference type="ChEBI" id="CHEBI:18420"/>
    </cofactor>
</comment>
<dbReference type="InterPro" id="IPR033942">
    <property type="entry name" value="IMPase"/>
</dbReference>
<dbReference type="GO" id="GO:0007165">
    <property type="term" value="P:signal transduction"/>
    <property type="evidence" value="ECO:0007669"/>
    <property type="project" value="TreeGrafter"/>
</dbReference>
<feature type="binding site" evidence="8">
    <location>
        <position position="84"/>
    </location>
    <ligand>
        <name>Mg(2+)</name>
        <dbReference type="ChEBI" id="CHEBI:18420"/>
        <label>1</label>
        <note>catalytic</note>
    </ligand>
</feature>
<keyword evidence="6" id="KW-0805">Transcription regulation</keyword>
<dbReference type="Pfam" id="PF00459">
    <property type="entry name" value="Inositol_P"/>
    <property type="match status" value="1"/>
</dbReference>
<proteinExistence type="inferred from homology"/>